<evidence type="ECO:0000313" key="4">
    <source>
        <dbReference type="Proteomes" id="UP000028653"/>
    </source>
</evidence>
<dbReference type="InterPro" id="IPR005561">
    <property type="entry name" value="ANTAR"/>
</dbReference>
<reference evidence="3 4" key="1">
    <citation type="submission" date="2014-05" db="EMBL/GenBank/DDBJ databases">
        <title>ATOL: Assembling a taxonomically balanced genome-scale reconstruction of the evolutionary history of the Enterobacteriaceae.</title>
        <authorList>
            <person name="Plunkett G.III."/>
            <person name="Neeno-Eckwall E.C."/>
            <person name="Glasner J.D."/>
            <person name="Perna N.T."/>
        </authorList>
    </citation>
    <scope>NUCLEOTIDE SEQUENCE [LARGE SCALE GENOMIC DNA]</scope>
    <source>
        <strain evidence="3 4">ATCC 33320</strain>
    </source>
</reference>
<proteinExistence type="predicted"/>
<evidence type="ECO:0000259" key="2">
    <source>
        <dbReference type="PROSITE" id="PS50921"/>
    </source>
</evidence>
<gene>
    <name evidence="3" type="ORF">GBAG_1670</name>
</gene>
<name>A0A085GEM1_9ENTR</name>
<sequence>MKAIVAVNPTSRDFLMAAQTRGREQLQDILQIGELTGCIARLAHMLQRERGASNIWLCSSGRMFGDEHLRCIAGVDRELALFRQAIAEPDYLPGSALLVSLACALHYLERLPSLRTQITAQQIQPLQAMEQFNITLRHLLSIVPETSNVVEDAGVARALAALFSFMQGKELAGQERAIGALGFTLGEFSDTLRQQLVDRIDSQQHCFEAFCSMTDSQLRQQFQTCGEPCRETEQLRRMACTRLQHDGDEPQRALRWFALLTTRIDALKEVEDALIETVMAQAQQALGQVLQQRDPDELEIARWVAGHGSHDAERYFDRHLLPLVRQQARQLEAMAQQLASLQATLEERKVIDQAKALLIRHQGYSEEQAWQTLRKMAMNQNKRMVDVASAMVSVADIWQIPTKE</sequence>
<feature type="domain" description="NIT" evidence="1">
    <location>
        <begin position="37"/>
        <end position="285"/>
    </location>
</feature>
<dbReference type="InterPro" id="IPR013587">
    <property type="entry name" value="Nitrate/nitrite_sensing"/>
</dbReference>
<dbReference type="RefSeq" id="WP_051873666.1">
    <property type="nucleotide sequence ID" value="NZ_JMPI01000024.1"/>
</dbReference>
<protein>
    <submittedName>
        <fullName evidence="3">Response regulator</fullName>
    </submittedName>
</protein>
<evidence type="ECO:0000313" key="3">
    <source>
        <dbReference type="EMBL" id="KFC82166.1"/>
    </source>
</evidence>
<dbReference type="Pfam" id="PF08376">
    <property type="entry name" value="NIT"/>
    <property type="match status" value="1"/>
</dbReference>
<evidence type="ECO:0000259" key="1">
    <source>
        <dbReference type="PROSITE" id="PS50906"/>
    </source>
</evidence>
<dbReference type="eggNOG" id="COG3707">
    <property type="taxonomic scope" value="Bacteria"/>
</dbReference>
<dbReference type="AlphaFoldDB" id="A0A085GEM1"/>
<keyword evidence="4" id="KW-1185">Reference proteome</keyword>
<dbReference type="SUPFAM" id="SSF52172">
    <property type="entry name" value="CheY-like"/>
    <property type="match status" value="1"/>
</dbReference>
<feature type="domain" description="ANTAR" evidence="2">
    <location>
        <begin position="331"/>
        <end position="392"/>
    </location>
</feature>
<dbReference type="InterPro" id="IPR010910">
    <property type="entry name" value="Nitrate/nitrite_sensing_bac"/>
</dbReference>
<dbReference type="PROSITE" id="PS50906">
    <property type="entry name" value="NIT"/>
    <property type="match status" value="1"/>
</dbReference>
<dbReference type="Pfam" id="PF03861">
    <property type="entry name" value="ANTAR"/>
    <property type="match status" value="1"/>
</dbReference>
<accession>A0A085GEM1</accession>
<dbReference type="SMART" id="SM01012">
    <property type="entry name" value="ANTAR"/>
    <property type="match status" value="1"/>
</dbReference>
<dbReference type="InterPro" id="IPR011006">
    <property type="entry name" value="CheY-like_superfamily"/>
</dbReference>
<dbReference type="STRING" id="1006004.GBAG_1670"/>
<dbReference type="Gene3D" id="1.10.10.10">
    <property type="entry name" value="Winged helix-like DNA-binding domain superfamily/Winged helix DNA-binding domain"/>
    <property type="match status" value="1"/>
</dbReference>
<dbReference type="OrthoDB" id="9782798at2"/>
<dbReference type="Proteomes" id="UP000028653">
    <property type="component" value="Unassembled WGS sequence"/>
</dbReference>
<dbReference type="GO" id="GO:0003723">
    <property type="term" value="F:RNA binding"/>
    <property type="evidence" value="ECO:0007669"/>
    <property type="project" value="InterPro"/>
</dbReference>
<dbReference type="PROSITE" id="PS50921">
    <property type="entry name" value="ANTAR"/>
    <property type="match status" value="1"/>
</dbReference>
<comment type="caution">
    <text evidence="3">The sequence shown here is derived from an EMBL/GenBank/DDBJ whole genome shotgun (WGS) entry which is preliminary data.</text>
</comment>
<dbReference type="InterPro" id="IPR036388">
    <property type="entry name" value="WH-like_DNA-bd_sf"/>
</dbReference>
<organism evidence="3 4">
    <name type="scientific">Buttiauxella agrestis ATCC 33320</name>
    <dbReference type="NCBI Taxonomy" id="1006004"/>
    <lineage>
        <taxon>Bacteria</taxon>
        <taxon>Pseudomonadati</taxon>
        <taxon>Pseudomonadota</taxon>
        <taxon>Gammaproteobacteria</taxon>
        <taxon>Enterobacterales</taxon>
        <taxon>Enterobacteriaceae</taxon>
        <taxon>Buttiauxella</taxon>
    </lineage>
</organism>
<dbReference type="EMBL" id="JMPI01000024">
    <property type="protein sequence ID" value="KFC82166.1"/>
    <property type="molecule type" value="Genomic_DNA"/>
</dbReference>